<dbReference type="InterPro" id="IPR003848">
    <property type="entry name" value="DUF218"/>
</dbReference>
<dbReference type="RefSeq" id="WP_115751963.1">
    <property type="nucleotide sequence ID" value="NZ_LARY01000001.1"/>
</dbReference>
<dbReference type="CDD" id="cd06259">
    <property type="entry name" value="YdcF-like"/>
    <property type="match status" value="1"/>
</dbReference>
<keyword evidence="1" id="KW-1133">Transmembrane helix</keyword>
<dbReference type="Gene3D" id="3.40.50.620">
    <property type="entry name" value="HUPs"/>
    <property type="match status" value="1"/>
</dbReference>
<feature type="transmembrane region" description="Helical" evidence="1">
    <location>
        <begin position="60"/>
        <end position="87"/>
    </location>
</feature>
<organism evidence="3 4">
    <name type="scientific">Listeria kieliensis</name>
    <dbReference type="NCBI Taxonomy" id="1621700"/>
    <lineage>
        <taxon>Bacteria</taxon>
        <taxon>Bacillati</taxon>
        <taxon>Bacillota</taxon>
        <taxon>Bacilli</taxon>
        <taxon>Bacillales</taxon>
        <taxon>Listeriaceae</taxon>
        <taxon>Listeria</taxon>
    </lineage>
</organism>
<reference evidence="4" key="1">
    <citation type="submission" date="2015-04" db="EMBL/GenBank/DDBJ databases">
        <authorList>
            <person name="Schardt J."/>
            <person name="Mueller-Herbst S."/>
            <person name="Scherer S."/>
            <person name="Huptas C."/>
        </authorList>
    </citation>
    <scope>NUCLEOTIDE SEQUENCE [LARGE SCALE GENOMIC DNA]</scope>
    <source>
        <strain evidence="4">Kiel-L1</strain>
    </source>
</reference>
<dbReference type="InterPro" id="IPR051599">
    <property type="entry name" value="Cell_Envelope_Assoc"/>
</dbReference>
<dbReference type="EMBL" id="LARY01000001">
    <property type="protein sequence ID" value="RDX02287.1"/>
    <property type="molecule type" value="Genomic_DNA"/>
</dbReference>
<feature type="transmembrane region" description="Helical" evidence="1">
    <location>
        <begin position="130"/>
        <end position="159"/>
    </location>
</feature>
<comment type="caution">
    <text evidence="3">The sequence shown here is derived from an EMBL/GenBank/DDBJ whole genome shotgun (WGS) entry which is preliminary data.</text>
</comment>
<evidence type="ECO:0000313" key="3">
    <source>
        <dbReference type="EMBL" id="RDX02287.1"/>
    </source>
</evidence>
<dbReference type="AlphaFoldDB" id="A0A3D8TUF7"/>
<dbReference type="PANTHER" id="PTHR30336">
    <property type="entry name" value="INNER MEMBRANE PROTEIN, PROBABLE PERMEASE"/>
    <property type="match status" value="1"/>
</dbReference>
<name>A0A3D8TUF7_9LIST</name>
<evidence type="ECO:0000256" key="1">
    <source>
        <dbReference type="SAM" id="Phobius"/>
    </source>
</evidence>
<feature type="domain" description="DUF218" evidence="2">
    <location>
        <begin position="169"/>
        <end position="317"/>
    </location>
</feature>
<feature type="transmembrane region" description="Helical" evidence="1">
    <location>
        <begin position="99"/>
        <end position="124"/>
    </location>
</feature>
<evidence type="ECO:0000259" key="2">
    <source>
        <dbReference type="Pfam" id="PF02698"/>
    </source>
</evidence>
<keyword evidence="1" id="KW-0812">Transmembrane</keyword>
<dbReference type="PANTHER" id="PTHR30336:SF18">
    <property type="entry name" value="MEMBRANE PROTEIN"/>
    <property type="match status" value="1"/>
</dbReference>
<protein>
    <submittedName>
        <fullName evidence="3">Membrane protein</fullName>
    </submittedName>
</protein>
<sequence length="346" mass="39620">MFFAYAAIFFLLIFLVLYVWDRRRISNGIFLTLGLFSGLLFILYWAFAATASSRSDILQVLVTGLLILLVLLIPFFFFGIIIGLIMNGRTMMRKESRRLANLLPMFLGILFLGLFIWGIAQGLVIGGSPILWLCYFFVLLVISYFTFFFVTFLVSTFIYQYNFPRYHQDFIIVLGSGLIGDKVPPLLASRLDKAMDFYYKQEKKTGKKASFVVSGGKGADELISEASAMRKYLVSKGIPEAYILMEDKSINTLQNMKFSKEKMDTIMDSYRSIFVTNNFHLFRASLYARKAGLKSQGIGSKTALYYMPSALIREFIGIVMMYKFVHLFIVGFLFFVFAVLVFMQLL</sequence>
<feature type="transmembrane region" description="Helical" evidence="1">
    <location>
        <begin position="6"/>
        <end position="21"/>
    </location>
</feature>
<feature type="transmembrane region" description="Helical" evidence="1">
    <location>
        <begin position="28"/>
        <end position="48"/>
    </location>
</feature>
<dbReference type="GO" id="GO:0000270">
    <property type="term" value="P:peptidoglycan metabolic process"/>
    <property type="evidence" value="ECO:0007669"/>
    <property type="project" value="TreeGrafter"/>
</dbReference>
<keyword evidence="4" id="KW-1185">Reference proteome</keyword>
<dbReference type="FunFam" id="3.40.50.620:FF:000150">
    <property type="entry name" value="Integral membrane protein"/>
    <property type="match status" value="1"/>
</dbReference>
<gene>
    <name evidence="3" type="ORF">UR08_01825</name>
</gene>
<dbReference type="GO" id="GO:0005886">
    <property type="term" value="C:plasma membrane"/>
    <property type="evidence" value="ECO:0007669"/>
    <property type="project" value="TreeGrafter"/>
</dbReference>
<accession>A0A3D8TUF7</accession>
<keyword evidence="1" id="KW-0472">Membrane</keyword>
<dbReference type="Proteomes" id="UP000257055">
    <property type="component" value="Unassembled WGS sequence"/>
</dbReference>
<evidence type="ECO:0000313" key="4">
    <source>
        <dbReference type="Proteomes" id="UP000257055"/>
    </source>
</evidence>
<dbReference type="InterPro" id="IPR014729">
    <property type="entry name" value="Rossmann-like_a/b/a_fold"/>
</dbReference>
<proteinExistence type="predicted"/>
<feature type="transmembrane region" description="Helical" evidence="1">
    <location>
        <begin position="324"/>
        <end position="345"/>
    </location>
</feature>
<dbReference type="GO" id="GO:0043164">
    <property type="term" value="P:Gram-negative-bacterium-type cell wall biogenesis"/>
    <property type="evidence" value="ECO:0007669"/>
    <property type="project" value="TreeGrafter"/>
</dbReference>
<dbReference type="Pfam" id="PF02698">
    <property type="entry name" value="DUF218"/>
    <property type="match status" value="1"/>
</dbReference>